<evidence type="ECO:0000256" key="2">
    <source>
        <dbReference type="SAM" id="Coils"/>
    </source>
</evidence>
<reference evidence="5" key="1">
    <citation type="journal article" date="2020" name="Genome Biol.">
        <title>Gamete binning: chromosome-level and haplotype-resolved genome assembly enabled by high-throughput single-cell sequencing of gamete genomes.</title>
        <authorList>
            <person name="Campoy J.A."/>
            <person name="Sun H."/>
            <person name="Goel M."/>
            <person name="Jiao W.-B."/>
            <person name="Folz-Donahue K."/>
            <person name="Wang N."/>
            <person name="Rubio M."/>
            <person name="Liu C."/>
            <person name="Kukat C."/>
            <person name="Ruiz D."/>
            <person name="Huettel B."/>
            <person name="Schneeberger K."/>
        </authorList>
    </citation>
    <scope>NUCLEOTIDE SEQUENCE [LARGE SCALE GENOMIC DNA]</scope>
    <source>
        <strain evidence="5">cv. Rojo Pasion</strain>
    </source>
</reference>
<keyword evidence="5" id="KW-1185">Reference proteome</keyword>
<dbReference type="Proteomes" id="UP000507245">
    <property type="component" value="Unassembled WGS sequence"/>
</dbReference>
<dbReference type="SMART" id="SM00290">
    <property type="entry name" value="ZnF_UBP"/>
    <property type="match status" value="1"/>
</dbReference>
<evidence type="ECO:0000259" key="3">
    <source>
        <dbReference type="PROSITE" id="PS50271"/>
    </source>
</evidence>
<dbReference type="PANTHER" id="PTHR47665:SF1">
    <property type="entry name" value="HISTONE DEACETYLASE-LIKE PROTEIN"/>
    <property type="match status" value="1"/>
</dbReference>
<dbReference type="GO" id="GO:0008270">
    <property type="term" value="F:zinc ion binding"/>
    <property type="evidence" value="ECO:0007669"/>
    <property type="project" value="UniProtKB-KW"/>
</dbReference>
<name>A0A6J5Y982_PRUAR</name>
<gene>
    <name evidence="4" type="ORF">ORAREDHAP_LOCUS50025</name>
</gene>
<keyword evidence="1" id="KW-0479">Metal-binding</keyword>
<dbReference type="InterPro" id="IPR001607">
    <property type="entry name" value="Znf_UBP"/>
</dbReference>
<sequence length="356" mass="39638">MAEKAGSGSGSSSPKAKTWCDHLALLSSDLTRIPKSDTPCKRCQDLKESWVCLSCKDVFCSRYVNMHFVEHYVQTKHCLAASCRDQRIWCFRCKAFLDAQVIPQLRSLLSPSNASKDLSSSSKLENMDALMVAVADLISEPVPSFDFRPADVRSLVWHDEHELALAKEGLQKIFDRGLEALADHQVQKEFLAYSAIFLAYPCPSELKDLSSFGVNLSEETSAFLQAQHKLKVASNLSASITQKKFVLLQQASKYAEVKKEILATDEKVANLKAMIKELESEIKNLEASLATAESDREKTHEVLDTIDTQVTTVRYGLVSDLAQASAMEGMTRAANELVTQRQSAWDSLRTTFAKLF</sequence>
<keyword evidence="1" id="KW-0862">Zinc</keyword>
<keyword evidence="1" id="KW-0863">Zinc-finger</keyword>
<organism evidence="4 5">
    <name type="scientific">Prunus armeniaca</name>
    <name type="common">Apricot</name>
    <name type="synonym">Armeniaca vulgaris</name>
    <dbReference type="NCBI Taxonomy" id="36596"/>
    <lineage>
        <taxon>Eukaryota</taxon>
        <taxon>Viridiplantae</taxon>
        <taxon>Streptophyta</taxon>
        <taxon>Embryophyta</taxon>
        <taxon>Tracheophyta</taxon>
        <taxon>Spermatophyta</taxon>
        <taxon>Magnoliopsida</taxon>
        <taxon>eudicotyledons</taxon>
        <taxon>Gunneridae</taxon>
        <taxon>Pentapetalae</taxon>
        <taxon>rosids</taxon>
        <taxon>fabids</taxon>
        <taxon>Rosales</taxon>
        <taxon>Rosaceae</taxon>
        <taxon>Amygdaloideae</taxon>
        <taxon>Amygdaleae</taxon>
        <taxon>Prunus</taxon>
    </lineage>
</organism>
<dbReference type="OrthoDB" id="424012at2759"/>
<evidence type="ECO:0000256" key="1">
    <source>
        <dbReference type="PROSITE-ProRule" id="PRU00502"/>
    </source>
</evidence>
<evidence type="ECO:0000313" key="4">
    <source>
        <dbReference type="EMBL" id="CAB4320973.1"/>
    </source>
</evidence>
<dbReference type="EMBL" id="CAEKKB010000008">
    <property type="protein sequence ID" value="CAB4320973.1"/>
    <property type="molecule type" value="Genomic_DNA"/>
</dbReference>
<proteinExistence type="predicted"/>
<feature type="coiled-coil region" evidence="2">
    <location>
        <begin position="254"/>
        <end position="302"/>
    </location>
</feature>
<dbReference type="Gene3D" id="3.30.40.10">
    <property type="entry name" value="Zinc/RING finger domain, C3HC4 (zinc finger)"/>
    <property type="match status" value="1"/>
</dbReference>
<protein>
    <recommendedName>
        <fullName evidence="3">UBP-type domain-containing protein</fullName>
    </recommendedName>
</protein>
<dbReference type="PANTHER" id="PTHR47665">
    <property type="entry name" value="HISTONE DEACETYLASE-LIKE PROTEIN"/>
    <property type="match status" value="1"/>
</dbReference>
<dbReference type="Pfam" id="PF02148">
    <property type="entry name" value="zf-UBP"/>
    <property type="match status" value="1"/>
</dbReference>
<feature type="domain" description="UBP-type" evidence="3">
    <location>
        <begin position="18"/>
        <end position="116"/>
    </location>
</feature>
<accession>A0A6J5Y982</accession>
<keyword evidence="2" id="KW-0175">Coiled coil</keyword>
<dbReference type="PROSITE" id="PS50271">
    <property type="entry name" value="ZF_UBP"/>
    <property type="match status" value="1"/>
</dbReference>
<evidence type="ECO:0000313" key="5">
    <source>
        <dbReference type="Proteomes" id="UP000507245"/>
    </source>
</evidence>
<dbReference type="SUPFAM" id="SSF57850">
    <property type="entry name" value="RING/U-box"/>
    <property type="match status" value="1"/>
</dbReference>
<dbReference type="AlphaFoldDB" id="A0A6J5Y982"/>
<dbReference type="InterPro" id="IPR013083">
    <property type="entry name" value="Znf_RING/FYVE/PHD"/>
</dbReference>